<dbReference type="OrthoDB" id="9805121at2"/>
<protein>
    <submittedName>
        <fullName evidence="3">Ca-activated chloride channel family protein</fullName>
    </submittedName>
</protein>
<evidence type="ECO:0000313" key="4">
    <source>
        <dbReference type="Proteomes" id="UP000199656"/>
    </source>
</evidence>
<dbReference type="InterPro" id="IPR021908">
    <property type="entry name" value="YfbK_C"/>
</dbReference>
<dbReference type="InterPro" id="IPR022156">
    <property type="entry name" value="Uncharacterised_YfbK_N"/>
</dbReference>
<dbReference type="Proteomes" id="UP000199656">
    <property type="component" value="Unassembled WGS sequence"/>
</dbReference>
<dbReference type="Gene3D" id="2.60.40.1120">
    <property type="entry name" value="Carboxypeptidase-like, regulatory domain"/>
    <property type="match status" value="1"/>
</dbReference>
<proteinExistence type="predicted"/>
<dbReference type="Pfam" id="PF12034">
    <property type="entry name" value="YfbK_C"/>
    <property type="match status" value="1"/>
</dbReference>
<keyword evidence="4" id="KW-1185">Reference proteome</keyword>
<accession>A0A1H4DE93</accession>
<keyword evidence="1" id="KW-0732">Signal</keyword>
<dbReference type="SUPFAM" id="SSF49464">
    <property type="entry name" value="Carboxypeptidase regulatory domain-like"/>
    <property type="match status" value="1"/>
</dbReference>
<dbReference type="SUPFAM" id="SSF53300">
    <property type="entry name" value="vWA-like"/>
    <property type="match status" value="1"/>
</dbReference>
<reference evidence="4" key="1">
    <citation type="submission" date="2016-10" db="EMBL/GenBank/DDBJ databases">
        <authorList>
            <person name="Varghese N."/>
            <person name="Submissions S."/>
        </authorList>
    </citation>
    <scope>NUCLEOTIDE SEQUENCE [LARGE SCALE GENOMIC DNA]</scope>
    <source>
        <strain evidence="4">DSM 23920</strain>
    </source>
</reference>
<dbReference type="InterPro" id="IPR002035">
    <property type="entry name" value="VWF_A"/>
</dbReference>
<dbReference type="CDD" id="cd01465">
    <property type="entry name" value="vWA_subgroup"/>
    <property type="match status" value="1"/>
</dbReference>
<evidence type="ECO:0000313" key="3">
    <source>
        <dbReference type="EMBL" id="SEA70947.1"/>
    </source>
</evidence>
<dbReference type="InterPro" id="IPR036465">
    <property type="entry name" value="vWFA_dom_sf"/>
</dbReference>
<dbReference type="InterPro" id="IPR051266">
    <property type="entry name" value="CLCR"/>
</dbReference>
<feature type="signal peptide" evidence="1">
    <location>
        <begin position="1"/>
        <end position="16"/>
    </location>
</feature>
<name>A0A1H4DE93_9BACT</name>
<dbReference type="Pfam" id="PF12450">
    <property type="entry name" value="vWF_A"/>
    <property type="match status" value="1"/>
</dbReference>
<dbReference type="STRING" id="408074.SAMN05660909_03077"/>
<dbReference type="Pfam" id="PF00092">
    <property type="entry name" value="VWA"/>
    <property type="match status" value="1"/>
</dbReference>
<dbReference type="AlphaFoldDB" id="A0A1H4DE93"/>
<dbReference type="InterPro" id="IPR008969">
    <property type="entry name" value="CarboxyPept-like_regulatory"/>
</dbReference>
<dbReference type="RefSeq" id="WP_089762822.1">
    <property type="nucleotide sequence ID" value="NZ_BKAT01000046.1"/>
</dbReference>
<evidence type="ECO:0000259" key="2">
    <source>
        <dbReference type="PROSITE" id="PS50234"/>
    </source>
</evidence>
<feature type="chain" id="PRO_5011502058" evidence="1">
    <location>
        <begin position="17"/>
        <end position="587"/>
    </location>
</feature>
<dbReference type="PANTHER" id="PTHR10579">
    <property type="entry name" value="CALCIUM-ACTIVATED CHLORIDE CHANNEL REGULATOR"/>
    <property type="match status" value="1"/>
</dbReference>
<dbReference type="PROSITE" id="PS50234">
    <property type="entry name" value="VWFA"/>
    <property type="match status" value="1"/>
</dbReference>
<feature type="domain" description="VWFA" evidence="2">
    <location>
        <begin position="247"/>
        <end position="421"/>
    </location>
</feature>
<gene>
    <name evidence="3" type="ORF">SAMN05660909_03077</name>
</gene>
<sequence>MRLFFLLILLAGGKLAAQTVWIAGAVEDSITHHPIPGAVVWVINDNAADTSHAIRYRTVTNAYGLFSIEMPHASGNLLITHPQYQSKILAVKAKDKPLVALGPLQPGGDPVKIAKAKARILENSNPYYGNNAIGTHSFYNETYGVLYENPFTKTWKQPSSTFAVDVDRAAYSNIRRFLKQKESVPPDAVRVEEMINYFHYQYPPPTGTQPLKVYSQYTDCPWAPGHRLLEIAISAMVLDASALPPSNLVFLIDVSGSMGAPAKLSLLQAAFRILTNNLRPVDKVAIVAYAGKPGLVLPSTPGDQKDKILNAIDNLKTGGSTAGEAAIKMAYKIAAEQYVANGNNRVILATDGDFNVGQSTDEEMEALISEQKESGVLLTCLGFGMKNYKDSKLQILSRKGNGNFAYIDNLEEASKIFAHEFGGTMFTVARDVQATVNFNPDAVRSYRLIGYENKVLPADSTIHKVYGGGIIGSGHCAVVMYEIIPAAGKSDSLASVQIKYRLPADTAICELAASIGNNMQAFASASDDHRFAAAVALFGMILRQSAYLGDGNMAMVQQIAEKARGEDPGGYRQEFLKLLKLVNKRKK</sequence>
<dbReference type="SMART" id="SM00327">
    <property type="entry name" value="VWA"/>
    <property type="match status" value="1"/>
</dbReference>
<dbReference type="PANTHER" id="PTHR10579:SF43">
    <property type="entry name" value="ZINC FINGER (C3HC4-TYPE RING FINGER) FAMILY PROTEIN"/>
    <property type="match status" value="1"/>
</dbReference>
<evidence type="ECO:0000256" key="1">
    <source>
        <dbReference type="SAM" id="SignalP"/>
    </source>
</evidence>
<dbReference type="EMBL" id="FNRL01000013">
    <property type="protein sequence ID" value="SEA70947.1"/>
    <property type="molecule type" value="Genomic_DNA"/>
</dbReference>
<organism evidence="3 4">
    <name type="scientific">Chitinophaga terrae</name>
    <name type="common">ex Kim and Jung 2007</name>
    <dbReference type="NCBI Taxonomy" id="408074"/>
    <lineage>
        <taxon>Bacteria</taxon>
        <taxon>Pseudomonadati</taxon>
        <taxon>Bacteroidota</taxon>
        <taxon>Chitinophagia</taxon>
        <taxon>Chitinophagales</taxon>
        <taxon>Chitinophagaceae</taxon>
        <taxon>Chitinophaga</taxon>
    </lineage>
</organism>
<dbReference type="Gene3D" id="3.40.50.410">
    <property type="entry name" value="von Willebrand factor, type A domain"/>
    <property type="match status" value="1"/>
</dbReference>